<name>B8I0A1_RUMCH</name>
<dbReference type="Proteomes" id="UP000001349">
    <property type="component" value="Chromosome"/>
</dbReference>
<keyword evidence="2" id="KW-1185">Reference proteome</keyword>
<protein>
    <submittedName>
        <fullName evidence="1">Uncharacterized protein</fullName>
    </submittedName>
</protein>
<dbReference type="RefSeq" id="WP_015926485.1">
    <property type="nucleotide sequence ID" value="NC_011898.1"/>
</dbReference>
<sequence precursor="true">MKDFLTLLAGVLIGALFFVLIWGTGGNDNSSLAGKSKNIFDNVTTEMTSKVKVSP</sequence>
<dbReference type="KEGG" id="cce:Ccel_3136"/>
<evidence type="ECO:0000313" key="2">
    <source>
        <dbReference type="Proteomes" id="UP000001349"/>
    </source>
</evidence>
<reference evidence="1 2" key="1">
    <citation type="submission" date="2009-01" db="EMBL/GenBank/DDBJ databases">
        <title>Complete sequence of Clostridium cellulolyticum H10.</title>
        <authorList>
            <consortium name="US DOE Joint Genome Institute"/>
            <person name="Lucas S."/>
            <person name="Copeland A."/>
            <person name="Lapidus A."/>
            <person name="Glavina del Rio T."/>
            <person name="Dalin E."/>
            <person name="Tice H."/>
            <person name="Bruce D."/>
            <person name="Goodwin L."/>
            <person name="Pitluck S."/>
            <person name="Chertkov O."/>
            <person name="Saunders E."/>
            <person name="Brettin T."/>
            <person name="Detter J.C."/>
            <person name="Han C."/>
            <person name="Larimer F."/>
            <person name="Land M."/>
            <person name="Hauser L."/>
            <person name="Kyrpides N."/>
            <person name="Ivanova N."/>
            <person name="Zhou J."/>
            <person name="Richardson P."/>
        </authorList>
    </citation>
    <scope>NUCLEOTIDE SEQUENCE [LARGE SCALE GENOMIC DNA]</scope>
    <source>
        <strain evidence="2">ATCC 35319 / DSM 5812 / JCM 6584 / H10</strain>
    </source>
</reference>
<dbReference type="eggNOG" id="ENOG502ZWQU">
    <property type="taxonomic scope" value="Bacteria"/>
</dbReference>
<accession>B8I0A1</accession>
<dbReference type="AlphaFoldDB" id="B8I0A1"/>
<dbReference type="EMBL" id="CP001348">
    <property type="protein sequence ID" value="ACL77427.1"/>
    <property type="molecule type" value="Genomic_DNA"/>
</dbReference>
<organism evidence="1 2">
    <name type="scientific">Ruminiclostridium cellulolyticum (strain ATCC 35319 / DSM 5812 / JCM 6584 / H10)</name>
    <name type="common">Clostridium cellulolyticum</name>
    <dbReference type="NCBI Taxonomy" id="394503"/>
    <lineage>
        <taxon>Bacteria</taxon>
        <taxon>Bacillati</taxon>
        <taxon>Bacillota</taxon>
        <taxon>Clostridia</taxon>
        <taxon>Eubacteriales</taxon>
        <taxon>Oscillospiraceae</taxon>
        <taxon>Ruminiclostridium</taxon>
    </lineage>
</organism>
<gene>
    <name evidence="1" type="ordered locus">Ccel_3136</name>
</gene>
<evidence type="ECO:0000313" key="1">
    <source>
        <dbReference type="EMBL" id="ACL77427.1"/>
    </source>
</evidence>
<proteinExistence type="predicted"/>
<dbReference type="STRING" id="394503.Ccel_3136"/>
<dbReference type="HOGENOM" id="CLU_3024197_0_0_9"/>